<reference evidence="2" key="2">
    <citation type="journal article" date="2014" name="ISME J.">
        <title>Microbial stratification in low pH oxic and suboxic macroscopic growths along an acid mine drainage.</title>
        <authorList>
            <person name="Mendez-Garcia C."/>
            <person name="Mesa V."/>
            <person name="Sprenger R.R."/>
            <person name="Richter M."/>
            <person name="Diez M.S."/>
            <person name="Solano J."/>
            <person name="Bargiela R."/>
            <person name="Golyshina O.V."/>
            <person name="Manteca A."/>
            <person name="Ramos J.L."/>
            <person name="Gallego J.R."/>
            <person name="Llorente I."/>
            <person name="Martins Dos Santos V.A."/>
            <person name="Jensen O.N."/>
            <person name="Pelaez A.I."/>
            <person name="Sanchez J."/>
            <person name="Ferrer M."/>
        </authorList>
    </citation>
    <scope>NUCLEOTIDE SEQUENCE</scope>
</reference>
<gene>
    <name evidence="2" type="ORF">B1B_17045</name>
</gene>
<comment type="caution">
    <text evidence="2">The sequence shown here is derived from an EMBL/GenBank/DDBJ whole genome shotgun (WGS) entry which is preliminary data.</text>
</comment>
<dbReference type="AlphaFoldDB" id="T0YHB4"/>
<dbReference type="EMBL" id="AUZY01011378">
    <property type="protein sequence ID" value="EQD34841.1"/>
    <property type="molecule type" value="Genomic_DNA"/>
</dbReference>
<feature type="domain" description="Helix-turn-helix" evidence="1">
    <location>
        <begin position="278"/>
        <end position="326"/>
    </location>
</feature>
<proteinExistence type="predicted"/>
<sequence length="327" mass="38544">MRVNYGGVHHDAPHFACDRRDAVQDRMACQSFGGTALEQRLSGILLEVVAPHGMEAALLALEDWEEQRARQERQWDLEVARAEEKEARARRKYEEVEPGHRLVARTLEQAWERTLQALEEARRARELRRTQIPPPLTDEEKRQLRLVSHRIEELWRDSETSWKDRKEIVRLLVHHVEAWVDHGARRLTFRVHWITGKVSEDHVLLRNAYSRAREVADSDLEMIYRMASEQTDRAIAMVLTKAGRRQPSGVLWNGRAVKSVREKHGWMKAAREEQYTSLTEAMRLLHVSQDKAYRLIREGKVKAEQPYPEARWHVERASLERWLKRKK</sequence>
<evidence type="ECO:0000313" key="2">
    <source>
        <dbReference type="EMBL" id="EQD34841.1"/>
    </source>
</evidence>
<dbReference type="Pfam" id="PF12728">
    <property type="entry name" value="HTH_17"/>
    <property type="match status" value="1"/>
</dbReference>
<protein>
    <submittedName>
        <fullName evidence="2">Resolvase domain-containing protein</fullName>
    </submittedName>
</protein>
<name>T0YHB4_9ZZZZ</name>
<evidence type="ECO:0000259" key="1">
    <source>
        <dbReference type="Pfam" id="PF12728"/>
    </source>
</evidence>
<organism evidence="2">
    <name type="scientific">mine drainage metagenome</name>
    <dbReference type="NCBI Taxonomy" id="410659"/>
    <lineage>
        <taxon>unclassified sequences</taxon>
        <taxon>metagenomes</taxon>
        <taxon>ecological metagenomes</taxon>
    </lineage>
</organism>
<accession>T0YHB4</accession>
<reference evidence="2" key="1">
    <citation type="submission" date="2013-08" db="EMBL/GenBank/DDBJ databases">
        <authorList>
            <person name="Mendez C."/>
            <person name="Richter M."/>
            <person name="Ferrer M."/>
            <person name="Sanchez J."/>
        </authorList>
    </citation>
    <scope>NUCLEOTIDE SEQUENCE</scope>
</reference>
<dbReference type="InterPro" id="IPR041657">
    <property type="entry name" value="HTH_17"/>
</dbReference>